<evidence type="ECO:0000313" key="3">
    <source>
        <dbReference type="EMBL" id="VVM08315.1"/>
    </source>
</evidence>
<dbReference type="OrthoDB" id="198134at2"/>
<dbReference type="Proteomes" id="UP000381693">
    <property type="component" value="Unassembled WGS sequence"/>
</dbReference>
<reference evidence="3" key="1">
    <citation type="submission" date="2019-09" db="EMBL/GenBank/DDBJ databases">
        <authorList>
            <person name="Cremers G."/>
        </authorList>
    </citation>
    <scope>NUCLEOTIDE SEQUENCE [LARGE SCALE GENOMIC DNA]</scope>
    <source>
        <strain evidence="3">3B</strain>
    </source>
</reference>
<gene>
    <name evidence="3" type="ORF">MAMC_02051</name>
</gene>
<dbReference type="AlphaFoldDB" id="A0A5E6MFP9"/>
<feature type="region of interest" description="Disordered" evidence="2">
    <location>
        <begin position="157"/>
        <end position="219"/>
    </location>
</feature>
<evidence type="ECO:0000313" key="4">
    <source>
        <dbReference type="Proteomes" id="UP000381693"/>
    </source>
</evidence>
<evidence type="ECO:0008006" key="5">
    <source>
        <dbReference type="Google" id="ProtNLM"/>
    </source>
</evidence>
<dbReference type="EMBL" id="CABFUZ020000246">
    <property type="protein sequence ID" value="VVM08315.1"/>
    <property type="molecule type" value="Genomic_DNA"/>
</dbReference>
<organism evidence="3 4">
    <name type="scientific">Methylacidimicrobium cyclopophantes</name>
    <dbReference type="NCBI Taxonomy" id="1041766"/>
    <lineage>
        <taxon>Bacteria</taxon>
        <taxon>Pseudomonadati</taxon>
        <taxon>Verrucomicrobiota</taxon>
        <taxon>Methylacidimicrobium</taxon>
    </lineage>
</organism>
<feature type="coiled-coil region" evidence="1">
    <location>
        <begin position="223"/>
        <end position="289"/>
    </location>
</feature>
<evidence type="ECO:0000256" key="2">
    <source>
        <dbReference type="SAM" id="MobiDB-lite"/>
    </source>
</evidence>
<name>A0A5E6MFP9_9BACT</name>
<evidence type="ECO:0000256" key="1">
    <source>
        <dbReference type="SAM" id="Coils"/>
    </source>
</evidence>
<sequence>MKALRFCPLWAGILVLFVVFPSSGQEREAQPHKGPAASFQQFDIDFRPGRSLLSAPSVETPLARPDEAAAKAYHILGMPLNAFLQAMAQRAGANYIATPDVRGMVNSIFYDIDPISMAKAGARANGYALESLDGIFVVHRLPVGELSALPGEFRQKITPRDPAISPPASSQSGTEAASAPREKSSRLRPVRPQSTAAQTHPPASPKKLPIARLPPRSPEEKKLMALTKKLARQKEEQKRLLKEEQELHRRLREEERMLLVQRKATEKALREELARYRKAAEEARRLQAAE</sequence>
<keyword evidence="1" id="KW-0175">Coiled coil</keyword>
<dbReference type="RefSeq" id="WP_142525939.1">
    <property type="nucleotide sequence ID" value="NZ_CABFUZ020000246.1"/>
</dbReference>
<keyword evidence="4" id="KW-1185">Reference proteome</keyword>
<accession>A0A5E6MFP9</accession>
<proteinExistence type="predicted"/>
<protein>
    <recommendedName>
        <fullName evidence="5">Secretin/TonB short N-terminal domain-containing protein</fullName>
    </recommendedName>
</protein>
<comment type="caution">
    <text evidence="3">The sequence shown here is derived from an EMBL/GenBank/DDBJ whole genome shotgun (WGS) entry which is preliminary data.</text>
</comment>